<accession>A0A382Y2K6</accession>
<sequence length="126" mass="13495">KIGCEALKCSEIGPTDTSMLSPQNRWVVACHYDKGNTVGDFPFSQRAAYAFTRAVETSSQADDSSLCIEPCDGAMTTAERTILQEIDQGVTLTTDPAPGYFEAAMGACLNPQLPQGDFLPALDVLE</sequence>
<gene>
    <name evidence="1" type="ORF">METZ01_LOCUS430436</name>
</gene>
<protein>
    <submittedName>
        <fullName evidence="1">Uncharacterized protein</fullName>
    </submittedName>
</protein>
<dbReference type="AlphaFoldDB" id="A0A382Y2K6"/>
<evidence type="ECO:0000313" key="1">
    <source>
        <dbReference type="EMBL" id="SVD77582.1"/>
    </source>
</evidence>
<proteinExistence type="predicted"/>
<feature type="non-terminal residue" evidence="1">
    <location>
        <position position="1"/>
    </location>
</feature>
<dbReference type="EMBL" id="UINC01172485">
    <property type="protein sequence ID" value="SVD77582.1"/>
    <property type="molecule type" value="Genomic_DNA"/>
</dbReference>
<name>A0A382Y2K6_9ZZZZ</name>
<reference evidence="1" key="1">
    <citation type="submission" date="2018-05" db="EMBL/GenBank/DDBJ databases">
        <authorList>
            <person name="Lanie J.A."/>
            <person name="Ng W.-L."/>
            <person name="Kazmierczak K.M."/>
            <person name="Andrzejewski T.M."/>
            <person name="Davidsen T.M."/>
            <person name="Wayne K.J."/>
            <person name="Tettelin H."/>
            <person name="Glass J.I."/>
            <person name="Rusch D."/>
            <person name="Podicherti R."/>
            <person name="Tsui H.-C.T."/>
            <person name="Winkler M.E."/>
        </authorList>
    </citation>
    <scope>NUCLEOTIDE SEQUENCE</scope>
</reference>
<organism evidence="1">
    <name type="scientific">marine metagenome</name>
    <dbReference type="NCBI Taxonomy" id="408172"/>
    <lineage>
        <taxon>unclassified sequences</taxon>
        <taxon>metagenomes</taxon>
        <taxon>ecological metagenomes</taxon>
    </lineage>
</organism>